<keyword evidence="2" id="KW-1185">Reference proteome</keyword>
<proteinExistence type="predicted"/>
<comment type="caution">
    <text evidence="1">The sequence shown here is derived from an EMBL/GenBank/DDBJ whole genome shotgun (WGS) entry which is preliminary data.</text>
</comment>
<protein>
    <recommendedName>
        <fullName evidence="3">Appr-1-p processing protein</fullName>
    </recommendedName>
</protein>
<dbReference type="EMBL" id="MIJE01000031">
    <property type="protein sequence ID" value="OEF96570.1"/>
    <property type="molecule type" value="Genomic_DNA"/>
</dbReference>
<dbReference type="Proteomes" id="UP000094296">
    <property type="component" value="Unassembled WGS sequence"/>
</dbReference>
<name>A0A1E5G169_9FIRM</name>
<dbReference type="STRING" id="766136.BHF68_07955"/>
<reference evidence="1 2" key="1">
    <citation type="submission" date="2016-09" db="EMBL/GenBank/DDBJ databases">
        <title>Draft genome sequence for the type strain of Desulfuribacillus alkaliarsenatis AHT28, an obligately anaerobic, sulfidogenic bacterium isolated from Russian soda lake sediments.</title>
        <authorList>
            <person name="Abin C.A."/>
            <person name="Hollibaugh J.T."/>
        </authorList>
    </citation>
    <scope>NUCLEOTIDE SEQUENCE [LARGE SCALE GENOMIC DNA]</scope>
    <source>
        <strain evidence="1 2">AHT28</strain>
    </source>
</reference>
<gene>
    <name evidence="1" type="ORF">BHF68_07955</name>
</gene>
<evidence type="ECO:0008006" key="3">
    <source>
        <dbReference type="Google" id="ProtNLM"/>
    </source>
</evidence>
<accession>A0A1E5G169</accession>
<dbReference type="RefSeq" id="WP_069643579.1">
    <property type="nucleotide sequence ID" value="NZ_MIJE01000031.1"/>
</dbReference>
<dbReference type="OrthoDB" id="6194521at2"/>
<evidence type="ECO:0000313" key="1">
    <source>
        <dbReference type="EMBL" id="OEF96570.1"/>
    </source>
</evidence>
<dbReference type="AlphaFoldDB" id="A0A1E5G169"/>
<organism evidence="1 2">
    <name type="scientific">Desulfuribacillus alkaliarsenatis</name>
    <dbReference type="NCBI Taxonomy" id="766136"/>
    <lineage>
        <taxon>Bacteria</taxon>
        <taxon>Bacillati</taxon>
        <taxon>Bacillota</taxon>
        <taxon>Desulfuribacillia</taxon>
        <taxon>Desulfuribacillales</taxon>
        <taxon>Desulfuribacillaceae</taxon>
        <taxon>Desulfuribacillus</taxon>
    </lineage>
</organism>
<evidence type="ECO:0000313" key="2">
    <source>
        <dbReference type="Proteomes" id="UP000094296"/>
    </source>
</evidence>
<sequence length="165" mass="19199">MLTEKLLKELQEYVEKGLQKSICVYKSPIIIEADYCLSESIAPYELEGFIRDHQKPSFREVLFTLIDKKELKDAEVYKKAEIDRRHFSKIRSKADYLPKKHTVIALAFALTLNVKQAEQLLCAAGYSLSEHETFDLVIRFCLEKKIHDIDDVNSALHYFSLQPLF</sequence>